<name>A0A6S6QWH4_9FIRM</name>
<proteinExistence type="predicted"/>
<sequence length="200" mass="23169">MIIDIDIKIADNNGKVIHRFAKQFDERVGGEQNYNVRNGIKKEFQDFLNEYLSASGRTIRERLISTQIMYLPGKLPYETFVREEGLENGLEYKISIGNRSVFMGNIPIERVKRIERIQEAIQSEKQRKEASVPENIRQSIAELKGAVSGFEMKQKETDSQERQKKNIQSAVTKYEATFCVEETKKNNYDLEDGKEIPEVK</sequence>
<dbReference type="EMBL" id="AP023367">
    <property type="protein sequence ID" value="BCJ94066.1"/>
    <property type="molecule type" value="Genomic_DNA"/>
</dbReference>
<dbReference type="AlphaFoldDB" id="A0A6S6QWH4"/>
<accession>A0A6S6QWH4</accession>
<organism evidence="1 2">
    <name type="scientific">Anaerocolumna cellulosilytica</name>
    <dbReference type="NCBI Taxonomy" id="433286"/>
    <lineage>
        <taxon>Bacteria</taxon>
        <taxon>Bacillati</taxon>
        <taxon>Bacillota</taxon>
        <taxon>Clostridia</taxon>
        <taxon>Lachnospirales</taxon>
        <taxon>Lachnospiraceae</taxon>
        <taxon>Anaerocolumna</taxon>
    </lineage>
</organism>
<reference evidence="1 2" key="1">
    <citation type="journal article" date="2016" name="Int. J. Syst. Evol. Microbiol.">
        <title>Descriptions of Anaerotaenia torta gen. nov., sp. nov. and Anaerocolumna cellulosilytica gen. nov., sp. nov. isolated from a methanogenic reactor of cattle waste.</title>
        <authorList>
            <person name="Uek A."/>
            <person name="Ohtaki Y."/>
            <person name="Kaku N."/>
            <person name="Ueki K."/>
        </authorList>
    </citation>
    <scope>NUCLEOTIDE SEQUENCE [LARGE SCALE GENOMIC DNA]</scope>
    <source>
        <strain evidence="1 2">SN021</strain>
    </source>
</reference>
<evidence type="ECO:0000313" key="1">
    <source>
        <dbReference type="EMBL" id="BCJ94066.1"/>
    </source>
</evidence>
<protein>
    <submittedName>
        <fullName evidence="1">Uncharacterized protein</fullName>
    </submittedName>
</protein>
<dbReference type="Proteomes" id="UP000515561">
    <property type="component" value="Chromosome"/>
</dbReference>
<dbReference type="RefSeq" id="WP_184094404.1">
    <property type="nucleotide sequence ID" value="NZ_AP023367.1"/>
</dbReference>
<gene>
    <name evidence="1" type="ORF">acsn021_16350</name>
</gene>
<dbReference type="KEGG" id="acel:acsn021_16350"/>
<evidence type="ECO:0000313" key="2">
    <source>
        <dbReference type="Proteomes" id="UP000515561"/>
    </source>
</evidence>
<keyword evidence="2" id="KW-1185">Reference proteome</keyword>